<dbReference type="Gene3D" id="3.30.70.100">
    <property type="match status" value="1"/>
</dbReference>
<accession>A0A8J3I0Z6</accession>
<name>A0A8J3I0Z6_9CHLR</name>
<proteinExistence type="predicted"/>
<sequence length="97" mass="11161">MHVRTSIIRLKPGTTTEALNIIRDIVLPSAQIQQGFQGAQILKSESEEERLIVMSFWQSEKDLLASEPPPEIHLHLERLGELIETNEQGNYYVFHHI</sequence>
<comment type="caution">
    <text evidence="2">The sequence shown here is derived from an EMBL/GenBank/DDBJ whole genome shotgun (WGS) entry which is preliminary data.</text>
</comment>
<dbReference type="RefSeq" id="WP_220192406.1">
    <property type="nucleotide sequence ID" value="NZ_BNJF01000001.1"/>
</dbReference>
<evidence type="ECO:0000313" key="2">
    <source>
        <dbReference type="EMBL" id="GHO42909.1"/>
    </source>
</evidence>
<protein>
    <recommendedName>
        <fullName evidence="1">ABM domain-containing protein</fullName>
    </recommendedName>
</protein>
<dbReference type="Proteomes" id="UP000612362">
    <property type="component" value="Unassembled WGS sequence"/>
</dbReference>
<dbReference type="InterPro" id="IPR007138">
    <property type="entry name" value="ABM_dom"/>
</dbReference>
<keyword evidence="3" id="KW-1185">Reference proteome</keyword>
<evidence type="ECO:0000259" key="1">
    <source>
        <dbReference type="PROSITE" id="PS51725"/>
    </source>
</evidence>
<gene>
    <name evidence="2" type="ORF">KSX_10720</name>
</gene>
<dbReference type="Pfam" id="PF03992">
    <property type="entry name" value="ABM"/>
    <property type="match status" value="1"/>
</dbReference>
<dbReference type="PROSITE" id="PS51725">
    <property type="entry name" value="ABM"/>
    <property type="match status" value="1"/>
</dbReference>
<reference evidence="2" key="1">
    <citation type="submission" date="2020-10" db="EMBL/GenBank/DDBJ databases">
        <title>Taxonomic study of unclassified bacteria belonging to the class Ktedonobacteria.</title>
        <authorList>
            <person name="Yabe S."/>
            <person name="Wang C.M."/>
            <person name="Zheng Y."/>
            <person name="Sakai Y."/>
            <person name="Cavaletti L."/>
            <person name="Monciardini P."/>
            <person name="Donadio S."/>
        </authorList>
    </citation>
    <scope>NUCLEOTIDE SEQUENCE</scope>
    <source>
        <strain evidence="2">SOSP1-1</strain>
    </source>
</reference>
<dbReference type="InterPro" id="IPR011008">
    <property type="entry name" value="Dimeric_a/b-barrel"/>
</dbReference>
<dbReference type="AlphaFoldDB" id="A0A8J3I0Z6"/>
<dbReference type="EMBL" id="BNJF01000001">
    <property type="protein sequence ID" value="GHO42909.1"/>
    <property type="molecule type" value="Genomic_DNA"/>
</dbReference>
<evidence type="ECO:0000313" key="3">
    <source>
        <dbReference type="Proteomes" id="UP000612362"/>
    </source>
</evidence>
<feature type="domain" description="ABM" evidence="1">
    <location>
        <begin position="2"/>
        <end position="94"/>
    </location>
</feature>
<dbReference type="SUPFAM" id="SSF54909">
    <property type="entry name" value="Dimeric alpha+beta barrel"/>
    <property type="match status" value="1"/>
</dbReference>
<organism evidence="2 3">
    <name type="scientific">Ktedonospora formicarum</name>
    <dbReference type="NCBI Taxonomy" id="2778364"/>
    <lineage>
        <taxon>Bacteria</taxon>
        <taxon>Bacillati</taxon>
        <taxon>Chloroflexota</taxon>
        <taxon>Ktedonobacteria</taxon>
        <taxon>Ktedonobacterales</taxon>
        <taxon>Ktedonobacteraceae</taxon>
        <taxon>Ktedonospora</taxon>
    </lineage>
</organism>